<dbReference type="Pfam" id="PF22939">
    <property type="entry name" value="WHD_GPIID"/>
    <property type="match status" value="1"/>
</dbReference>
<dbReference type="PANTHER" id="PTHR10039">
    <property type="entry name" value="AMELOGENIN"/>
    <property type="match status" value="1"/>
</dbReference>
<dbReference type="InterPro" id="IPR036770">
    <property type="entry name" value="Ankyrin_rpt-contain_sf"/>
</dbReference>
<sequence>MAQRLKIHQCWRTPRASLVLQPTNAIIQFTRFYTCSRTTPYRFLIIDALDESEESHRQDMIQMFRKASLRHPSWPITFKIFLTSRPSPKIEQGLQGRPTIVLEYETQKAIIEYVNNETKRIATTILHCDHNELAFVSSYLIKWAEGVFVWVRLVLIELDERATEGFCSVAELEALLLSIPKDLRQLYERIMTKIQGSLPQAIRECQTVFRWVAFSPRPLSIEEMLEVFAASACTCSQLSGTELKRRRVRNTEDMRRRLISFCGNLVEVRRGTVQFIHTSVREYLLESVHDKHMSLVRGESLFEIAALCNDYVKCFQDMIRQISHTFENEETTLEEASPTSDASRYACLIDQLVLLRFTFGCEKEFLLTLDHELRTRGRGQRLRYTMSSACTSMRPALIDAILGGKVGLLDRLILYPDQINVLYEVPFDKDGFNRTLMASEGASKDDYHATLLHMMAFLDTTWALDIFDLLHKHGASPNFQDHFGQTPLHTAVRAGAWMYTQLCDIVHRRSLPTVKMGLLIHKLRS</sequence>
<protein>
    <recommendedName>
        <fullName evidence="1">GPI inositol-deacylase winged helix domain-containing protein</fullName>
    </recommendedName>
</protein>
<proteinExistence type="predicted"/>
<gene>
    <name evidence="2" type="ORF">NA56DRAFT_100580</name>
</gene>
<evidence type="ECO:0000259" key="1">
    <source>
        <dbReference type="Pfam" id="PF22939"/>
    </source>
</evidence>
<evidence type="ECO:0000313" key="2">
    <source>
        <dbReference type="EMBL" id="PMD22404.1"/>
    </source>
</evidence>
<dbReference type="AlphaFoldDB" id="A0A2J6Q843"/>
<dbReference type="EMBL" id="KZ613478">
    <property type="protein sequence ID" value="PMD22404.1"/>
    <property type="molecule type" value="Genomic_DNA"/>
</dbReference>
<accession>A0A2J6Q843</accession>
<organism evidence="2 3">
    <name type="scientific">Hyaloscypha hepaticicola</name>
    <dbReference type="NCBI Taxonomy" id="2082293"/>
    <lineage>
        <taxon>Eukaryota</taxon>
        <taxon>Fungi</taxon>
        <taxon>Dikarya</taxon>
        <taxon>Ascomycota</taxon>
        <taxon>Pezizomycotina</taxon>
        <taxon>Leotiomycetes</taxon>
        <taxon>Helotiales</taxon>
        <taxon>Hyaloscyphaceae</taxon>
        <taxon>Hyaloscypha</taxon>
    </lineage>
</organism>
<dbReference type="OrthoDB" id="7464126at2759"/>
<reference evidence="2 3" key="1">
    <citation type="submission" date="2016-05" db="EMBL/GenBank/DDBJ databases">
        <title>A degradative enzymes factory behind the ericoid mycorrhizal symbiosis.</title>
        <authorList>
            <consortium name="DOE Joint Genome Institute"/>
            <person name="Martino E."/>
            <person name="Morin E."/>
            <person name="Grelet G."/>
            <person name="Kuo A."/>
            <person name="Kohler A."/>
            <person name="Daghino S."/>
            <person name="Barry K."/>
            <person name="Choi C."/>
            <person name="Cichocki N."/>
            <person name="Clum A."/>
            <person name="Copeland A."/>
            <person name="Hainaut M."/>
            <person name="Haridas S."/>
            <person name="Labutti K."/>
            <person name="Lindquist E."/>
            <person name="Lipzen A."/>
            <person name="Khouja H.-R."/>
            <person name="Murat C."/>
            <person name="Ohm R."/>
            <person name="Olson A."/>
            <person name="Spatafora J."/>
            <person name="Veneault-Fourrey C."/>
            <person name="Henrissat B."/>
            <person name="Grigoriev I."/>
            <person name="Martin F."/>
            <person name="Perotto S."/>
        </authorList>
    </citation>
    <scope>NUCLEOTIDE SEQUENCE [LARGE SCALE GENOMIC DNA]</scope>
    <source>
        <strain evidence="2 3">UAMH 7357</strain>
    </source>
</reference>
<dbReference type="Proteomes" id="UP000235672">
    <property type="component" value="Unassembled WGS sequence"/>
</dbReference>
<dbReference type="Gene3D" id="1.25.40.20">
    <property type="entry name" value="Ankyrin repeat-containing domain"/>
    <property type="match status" value="1"/>
</dbReference>
<evidence type="ECO:0000313" key="3">
    <source>
        <dbReference type="Proteomes" id="UP000235672"/>
    </source>
</evidence>
<dbReference type="InterPro" id="IPR054471">
    <property type="entry name" value="GPIID_WHD"/>
</dbReference>
<feature type="domain" description="GPI inositol-deacylase winged helix" evidence="1">
    <location>
        <begin position="203"/>
        <end position="288"/>
    </location>
</feature>
<keyword evidence="3" id="KW-1185">Reference proteome</keyword>
<dbReference type="SUPFAM" id="SSF48403">
    <property type="entry name" value="Ankyrin repeat"/>
    <property type="match status" value="1"/>
</dbReference>
<name>A0A2J6Q843_9HELO</name>
<dbReference type="PANTHER" id="PTHR10039:SF14">
    <property type="entry name" value="NACHT DOMAIN-CONTAINING PROTEIN"/>
    <property type="match status" value="1"/>
</dbReference>